<reference evidence="1 2" key="1">
    <citation type="submission" date="2018-08" db="EMBL/GenBank/DDBJ databases">
        <title>Lysobacter soli KCTC 22011, whole genome shotgun sequence.</title>
        <authorList>
            <person name="Zhang X."/>
            <person name="Feng G."/>
            <person name="Zhu H."/>
        </authorList>
    </citation>
    <scope>NUCLEOTIDE SEQUENCE [LARGE SCALE GENOMIC DNA]</scope>
    <source>
        <strain evidence="1 2">KCTC 22011</strain>
    </source>
</reference>
<dbReference type="Proteomes" id="UP000256829">
    <property type="component" value="Unassembled WGS sequence"/>
</dbReference>
<accession>A0A3D8VH06</accession>
<dbReference type="EMBL" id="QTJR01000002">
    <property type="protein sequence ID" value="RDY68684.1"/>
    <property type="molecule type" value="Genomic_DNA"/>
</dbReference>
<dbReference type="AlphaFoldDB" id="A0A3D8VH06"/>
<proteinExistence type="predicted"/>
<dbReference type="RefSeq" id="WP_115841198.1">
    <property type="nucleotide sequence ID" value="NZ_CP183976.1"/>
</dbReference>
<gene>
    <name evidence="1" type="ORF">DX912_04060</name>
</gene>
<organism evidence="1 2">
    <name type="scientific">Lysobacter soli</name>
    <dbReference type="NCBI Taxonomy" id="453783"/>
    <lineage>
        <taxon>Bacteria</taxon>
        <taxon>Pseudomonadati</taxon>
        <taxon>Pseudomonadota</taxon>
        <taxon>Gammaproteobacteria</taxon>
        <taxon>Lysobacterales</taxon>
        <taxon>Lysobacteraceae</taxon>
        <taxon>Lysobacter</taxon>
    </lineage>
</organism>
<protein>
    <submittedName>
        <fullName evidence="1">Uncharacterized protein</fullName>
    </submittedName>
</protein>
<comment type="caution">
    <text evidence="1">The sequence shown here is derived from an EMBL/GenBank/DDBJ whole genome shotgun (WGS) entry which is preliminary data.</text>
</comment>
<evidence type="ECO:0000313" key="2">
    <source>
        <dbReference type="Proteomes" id="UP000256829"/>
    </source>
</evidence>
<sequence length="242" mass="27127">MSSLQEFAREADLAAQSEVERVRRLTYFLSTTSQQSEVQFAAVMAALGTLHLPQPNASRLRGKLTLANGFVKASAVGYVKLHFKKLREYEDLYPGLKEPDGIKYKVGTVDGRYVSRSRIEELAEINSASFDLQKLVALLKELNICAVADCYFSVAMLVRSILDHVPPIFGQRTFNEVANNAAGTKSFKDSMKHLNEGARKIADAHLHIPIRSHEVLPNERQVDFSQSLDVLLAEIVRLLRQR</sequence>
<keyword evidence="2" id="KW-1185">Reference proteome</keyword>
<name>A0A3D8VH06_9GAMM</name>
<evidence type="ECO:0000313" key="1">
    <source>
        <dbReference type="EMBL" id="RDY68684.1"/>
    </source>
</evidence>